<keyword evidence="5 6" id="KW-0067">ATP-binding</keyword>
<dbReference type="InterPro" id="IPR036830">
    <property type="entry name" value="PP_kinase_middle_dom_sf"/>
</dbReference>
<dbReference type="EC" id="2.7.4.1" evidence="6 7"/>
<keyword evidence="6" id="KW-0479">Metal-binding</keyword>
<feature type="domain" description="Polyphosphate kinase N-terminal" evidence="9">
    <location>
        <begin position="51"/>
        <end position="156"/>
    </location>
</feature>
<dbReference type="Gene3D" id="3.30.1840.10">
    <property type="entry name" value="Polyphosphate kinase middle domain"/>
    <property type="match status" value="1"/>
</dbReference>
<accession>A0ABW9QNM1</accession>
<dbReference type="InterPro" id="IPR025198">
    <property type="entry name" value="PPK_N_dom"/>
</dbReference>
<feature type="active site" description="Phosphohistidine intermediate" evidence="6">
    <location>
        <position position="477"/>
    </location>
</feature>
<evidence type="ECO:0000259" key="8">
    <source>
        <dbReference type="Pfam" id="PF02503"/>
    </source>
</evidence>
<comment type="caution">
    <text evidence="12">The sequence shown here is derived from an EMBL/GenBank/DDBJ whole genome shotgun (WGS) entry which is preliminary data.</text>
</comment>
<comment type="similarity">
    <text evidence="6 7">Belongs to the polyphosphate kinase 1 (PPK1) family.</text>
</comment>
<dbReference type="Gene3D" id="1.20.58.310">
    <property type="entry name" value="Polyphosphate kinase N-terminal domain"/>
    <property type="match status" value="1"/>
</dbReference>
<evidence type="ECO:0000256" key="5">
    <source>
        <dbReference type="ARBA" id="ARBA00022840"/>
    </source>
</evidence>
<dbReference type="SUPFAM" id="SSF140356">
    <property type="entry name" value="PPK N-terminal domain-like"/>
    <property type="match status" value="1"/>
</dbReference>
<keyword evidence="13" id="KW-1185">Reference proteome</keyword>
<dbReference type="PANTHER" id="PTHR30218:SF0">
    <property type="entry name" value="POLYPHOSPHATE KINASE"/>
    <property type="match status" value="1"/>
</dbReference>
<dbReference type="InterPro" id="IPR036832">
    <property type="entry name" value="PPK_N_dom_sf"/>
</dbReference>
<dbReference type="NCBIfam" id="NF003921">
    <property type="entry name" value="PRK05443.2-2"/>
    <property type="match status" value="1"/>
</dbReference>
<dbReference type="NCBIfam" id="TIGR03705">
    <property type="entry name" value="poly_P_kin"/>
    <property type="match status" value="1"/>
</dbReference>
<feature type="binding site" evidence="6">
    <location>
        <position position="603"/>
    </location>
    <ligand>
        <name>ATP</name>
        <dbReference type="ChEBI" id="CHEBI:30616"/>
    </ligand>
</feature>
<feature type="domain" description="Polyphosphate kinase middle" evidence="8">
    <location>
        <begin position="166"/>
        <end position="340"/>
    </location>
</feature>
<comment type="function">
    <text evidence="6 7">Catalyzes the reversible transfer of the terminal phosphate of ATP to form a long-chain polyphosphate (polyP).</text>
</comment>
<evidence type="ECO:0000259" key="10">
    <source>
        <dbReference type="Pfam" id="PF13090"/>
    </source>
</evidence>
<feature type="domain" description="Polyphosphate kinase C-terminal" evidence="11">
    <location>
        <begin position="373"/>
        <end position="538"/>
    </location>
</feature>
<dbReference type="Pfam" id="PF13090">
    <property type="entry name" value="PP_kinase_C"/>
    <property type="match status" value="2"/>
</dbReference>
<sequence>MRRASWSTPGPTGPVDSVEDVTDATASAARLGIGVDVVLDAGADTDGNHRYINRELSTIDFNRRVLALAANPEQPLLERLKFLAIFCSNTDELFEVRVAGLKDQQAAGVASTAPDGLSVGDQLRAVRNEMEGLVGERRRLLFDELIPALAERGVRLCRWSDLDGEARAALRSVFDERIFPVLTPLAVDPGHPFPYISNLSLNLAVIVRDPVNADRRFARLKVPPLLPGFLPLPDGERFVPLEQVIAAHLDVLFPGMEIESFHPFRVTRNADLTLEEDEADDLLYAVEMELRRRRFGRAVRLEVDRSITDEVRTLLTRELDLAPEDVYDMQGPLDLSGLWTVHDVDRPELRDEPYVAPVPAALTGPGGDAPGDLFAAIRQGDVLVHHPYESFAMSTEAFVTQASRDPGVLAIKQTLYRTSGDSPIVQALIRAAERGKQVAALVELKARGDEAANIGWARALERAGVHVVYGLVGLKTHSKTALVVRQEADGIRRYCHIGTGNYNSATARLYEDLGLFTADPDLGADLTDLFNYLTGYSRRVEYRQLLVAPLGLRTRMLELIEREARFGERGRIVWKLNNLVDREVIDALYAASAAGVRIDLVTRAICCLRPGVPGLSDNIRVRSLVGRWLEHSRIYYFGAGHGGDELVAAERLDGLEPLPPSVPAGGEYYMGSADMMERNLDRRVEAVVPVPATLHPRLREILEVELADDRLAWRLQGDGTWVKVPTERGVSAHDWLQEAARLRERLRRDGDPARIVP</sequence>
<evidence type="ECO:0000259" key="11">
    <source>
        <dbReference type="Pfam" id="PF17941"/>
    </source>
</evidence>
<feature type="binding site" evidence="6">
    <location>
        <position position="631"/>
    </location>
    <ligand>
        <name>ATP</name>
        <dbReference type="ChEBI" id="CHEBI:30616"/>
    </ligand>
</feature>
<gene>
    <name evidence="12" type="primary">ppk1</name>
    <name evidence="6" type="synonym">ppk</name>
    <name evidence="12" type="ORF">GHK86_01260</name>
</gene>
<evidence type="ECO:0000313" key="13">
    <source>
        <dbReference type="Proteomes" id="UP000437736"/>
    </source>
</evidence>
<dbReference type="SUPFAM" id="SSF143724">
    <property type="entry name" value="PHP14-like"/>
    <property type="match status" value="1"/>
</dbReference>
<keyword evidence="1 6" id="KW-0597">Phosphoprotein</keyword>
<evidence type="ECO:0000256" key="3">
    <source>
        <dbReference type="ARBA" id="ARBA00022741"/>
    </source>
</evidence>
<keyword evidence="3 6" id="KW-0547">Nucleotide-binding</keyword>
<protein>
    <recommendedName>
        <fullName evidence="6 7">Polyphosphate kinase</fullName>
        <ecNumber evidence="6 7">2.7.4.1</ecNumber>
    </recommendedName>
    <alternativeName>
        <fullName evidence="6">ATP-polyphosphate phosphotransferase</fullName>
    </alternativeName>
    <alternativeName>
        <fullName evidence="6">Polyphosphoric acid kinase</fullName>
    </alternativeName>
</protein>
<name>A0ABW9QNM1_9ACTN</name>
<dbReference type="Pfam" id="PF17941">
    <property type="entry name" value="PP_kinase_C_1"/>
    <property type="match status" value="1"/>
</dbReference>
<dbReference type="Gene3D" id="3.30.870.10">
    <property type="entry name" value="Endonuclease Chain A"/>
    <property type="match status" value="2"/>
</dbReference>
<keyword evidence="6" id="KW-0460">Magnesium</keyword>
<evidence type="ECO:0000313" key="12">
    <source>
        <dbReference type="EMBL" id="MST31360.1"/>
    </source>
</evidence>
<dbReference type="PANTHER" id="PTHR30218">
    <property type="entry name" value="POLYPHOSPHATE KINASE"/>
    <property type="match status" value="1"/>
</dbReference>
<dbReference type="HAMAP" id="MF_00347">
    <property type="entry name" value="Polyphosphate_kinase"/>
    <property type="match status" value="1"/>
</dbReference>
<dbReference type="InterPro" id="IPR041108">
    <property type="entry name" value="PP_kinase_C_1"/>
</dbReference>
<dbReference type="InterPro" id="IPR003414">
    <property type="entry name" value="PP_kinase"/>
</dbReference>
<feature type="binding site" evidence="6">
    <location>
        <position position="417"/>
    </location>
    <ligand>
        <name>Mg(2+)</name>
        <dbReference type="ChEBI" id="CHEBI:18420"/>
    </ligand>
</feature>
<evidence type="ECO:0000256" key="2">
    <source>
        <dbReference type="ARBA" id="ARBA00022679"/>
    </source>
</evidence>
<dbReference type="Pfam" id="PF02503">
    <property type="entry name" value="PP_kinase"/>
    <property type="match status" value="1"/>
</dbReference>
<dbReference type="PIRSF" id="PIRSF015589">
    <property type="entry name" value="PP_kinase"/>
    <property type="match status" value="1"/>
</dbReference>
<dbReference type="InterPro" id="IPR025200">
    <property type="entry name" value="PPK_C_dom2"/>
</dbReference>
<proteinExistence type="inferred from homology"/>
<dbReference type="Proteomes" id="UP000437736">
    <property type="component" value="Unassembled WGS sequence"/>
</dbReference>
<dbReference type="EMBL" id="WJHE01000045">
    <property type="protein sequence ID" value="MST31360.1"/>
    <property type="molecule type" value="Genomic_DNA"/>
</dbReference>
<feature type="domain" description="Polyphosphate kinase C-terminal" evidence="10">
    <location>
        <begin position="545"/>
        <end position="640"/>
    </location>
</feature>
<dbReference type="CDD" id="cd09168">
    <property type="entry name" value="PLDc_PaPPK1_C2_like"/>
    <property type="match status" value="1"/>
</dbReference>
<dbReference type="SUPFAM" id="SSF56024">
    <property type="entry name" value="Phospholipase D/nuclease"/>
    <property type="match status" value="2"/>
</dbReference>
<keyword evidence="4 6" id="KW-0418">Kinase</keyword>
<reference evidence="12 13" key="1">
    <citation type="submission" date="2019-11" db="EMBL/GenBank/DDBJ databases">
        <title>Acidiferrimicrobium australis gen. nov., sp. nov., an acidophilic and obligately heterotrophic, member of the Actinobacteria that catalyses dissimilatory oxido- reduction of iron isolated from metal-rich acidic water in Chile.</title>
        <authorList>
            <person name="Gonzalez D."/>
            <person name="Huber K."/>
            <person name="Hedrich S."/>
            <person name="Rojas-Villalobos C."/>
            <person name="Quatrini R."/>
            <person name="Dinamarca M.A."/>
            <person name="Schwarz A."/>
            <person name="Canales C."/>
            <person name="Nancucheo I."/>
        </authorList>
    </citation>
    <scope>NUCLEOTIDE SEQUENCE [LARGE SCALE GENOMIC DNA]</scope>
    <source>
        <strain evidence="12 13">USS-CCA1</strain>
    </source>
</reference>
<dbReference type="Pfam" id="PF13089">
    <property type="entry name" value="PP_kinase_N"/>
    <property type="match status" value="1"/>
</dbReference>
<evidence type="ECO:0000256" key="6">
    <source>
        <dbReference type="HAMAP-Rule" id="MF_00347"/>
    </source>
</evidence>
<feature type="domain" description="Polyphosphate kinase C-terminal" evidence="10">
    <location>
        <begin position="667"/>
        <end position="727"/>
    </location>
</feature>
<comment type="cofactor">
    <cofactor evidence="6">
        <name>Mg(2+)</name>
        <dbReference type="ChEBI" id="CHEBI:18420"/>
    </cofactor>
</comment>
<organism evidence="12 13">
    <name type="scientific">Acidiferrimicrobium australe</name>
    <dbReference type="NCBI Taxonomy" id="2664430"/>
    <lineage>
        <taxon>Bacteria</taxon>
        <taxon>Bacillati</taxon>
        <taxon>Actinomycetota</taxon>
        <taxon>Acidimicrobiia</taxon>
        <taxon>Acidimicrobiales</taxon>
        <taxon>Acidimicrobiaceae</taxon>
        <taxon>Acidiferrimicrobium</taxon>
    </lineage>
</organism>
<feature type="binding site" evidence="6">
    <location>
        <position position="447"/>
    </location>
    <ligand>
        <name>Mg(2+)</name>
        <dbReference type="ChEBI" id="CHEBI:18420"/>
    </ligand>
</feature>
<dbReference type="InterPro" id="IPR024953">
    <property type="entry name" value="PP_kinase_middle"/>
</dbReference>
<dbReference type="GO" id="GO:0008976">
    <property type="term" value="F:polyphosphate kinase activity"/>
    <property type="evidence" value="ECO:0007669"/>
    <property type="project" value="UniProtKB-EC"/>
</dbReference>
<evidence type="ECO:0000259" key="9">
    <source>
        <dbReference type="Pfam" id="PF13089"/>
    </source>
</evidence>
<keyword evidence="2 6" id="KW-0808">Transferase</keyword>
<evidence type="ECO:0000256" key="4">
    <source>
        <dbReference type="ARBA" id="ARBA00022777"/>
    </source>
</evidence>
<feature type="binding site" evidence="6">
    <location>
        <position position="510"/>
    </location>
    <ligand>
        <name>ATP</name>
        <dbReference type="ChEBI" id="CHEBI:30616"/>
    </ligand>
</feature>
<evidence type="ECO:0000256" key="7">
    <source>
        <dbReference type="RuleBase" id="RU003800"/>
    </source>
</evidence>
<dbReference type="CDD" id="cd09165">
    <property type="entry name" value="PLDc_PaPPK1_C1_like"/>
    <property type="match status" value="1"/>
</dbReference>
<comment type="PTM">
    <text evidence="6 7">An intermediate of this reaction is the autophosphorylated ppk in which a phosphate is covalently linked to a histidine residue through a N-P bond.</text>
</comment>
<comment type="catalytic activity">
    <reaction evidence="6 7">
        <text>[phosphate](n) + ATP = [phosphate](n+1) + ADP</text>
        <dbReference type="Rhea" id="RHEA:19573"/>
        <dbReference type="Rhea" id="RHEA-COMP:9859"/>
        <dbReference type="Rhea" id="RHEA-COMP:14280"/>
        <dbReference type="ChEBI" id="CHEBI:16838"/>
        <dbReference type="ChEBI" id="CHEBI:30616"/>
        <dbReference type="ChEBI" id="CHEBI:456216"/>
        <dbReference type="EC" id="2.7.4.1"/>
    </reaction>
</comment>
<feature type="binding site" evidence="6">
    <location>
        <position position="89"/>
    </location>
    <ligand>
        <name>ATP</name>
        <dbReference type="ChEBI" id="CHEBI:30616"/>
    </ligand>
</feature>
<evidence type="ECO:0000256" key="1">
    <source>
        <dbReference type="ARBA" id="ARBA00022553"/>
    </source>
</evidence>